<dbReference type="InterPro" id="IPR043129">
    <property type="entry name" value="ATPase_NBD"/>
</dbReference>
<organism evidence="1 2">
    <name type="scientific">Anaerotruncus colihominis</name>
    <dbReference type="NCBI Taxonomy" id="169435"/>
    <lineage>
        <taxon>Bacteria</taxon>
        <taxon>Bacillati</taxon>
        <taxon>Bacillota</taxon>
        <taxon>Clostridia</taxon>
        <taxon>Eubacteriales</taxon>
        <taxon>Oscillospiraceae</taxon>
        <taxon>Anaerotruncus</taxon>
    </lineage>
</organism>
<comment type="caution">
    <text evidence="1">The sequence shown here is derived from an EMBL/GenBank/DDBJ whole genome shotgun (WGS) entry which is preliminary data.</text>
</comment>
<evidence type="ECO:0000313" key="2">
    <source>
        <dbReference type="Proteomes" id="UP000260828"/>
    </source>
</evidence>
<proteinExistence type="predicted"/>
<sequence length="579" mass="67639">MDWVFGREAQQLAKRSYIDQDFTVFYDIKRWIGDYEAVEELTDLSGNRKLVKRKEIMKAFLDYVIQEACQRFKCRFDMVYMSCPVKQKKRFIEFYQDVLSDYAVETADILDEGVSVLYHTISSLIDKENYLDGESYRALIIDCGGGTTDLSSCIFSIKNLRVSYEIQIRSAYENGDTNFGGNNLTWRVMQLLKLLLANRLIPSSCRERSEMIASFEKDLYRLVDDYGTCAVYGLLDEEYGKAEDVLPTRFKNWEHRDRKDYYKVKNNFYFLFGLAEQVKKKFFSEQGLLSLTLTSDPEKGRKDGFVYADKWKLSLLQGTDLRAVKELPDLLVSIYEVQAVMKANVYGIVRQFLEQPYANDELQDYAIIKLTGQSCKIPQFRECLKEFIPGRMIQFSEPEKRKDGDYTLKLTCLDGAIRYIMDKKFGYAKVELIQEPPKFPYLLTGFTHTGREVTLIHSMSRARTEGSISRTLESTALQLMLKDVNEGERYRYSITCSPKEFRPVTYEGIARTHRENVSQDDVDNIINGEVKYFVWADPDYWGFVVLPILREKDQLKMGEEQFIPFENDHWVTNYFDGMR</sequence>
<dbReference type="EMBL" id="QVME01000007">
    <property type="protein sequence ID" value="RGE66612.1"/>
    <property type="molecule type" value="Genomic_DNA"/>
</dbReference>
<dbReference type="RefSeq" id="WP_117546694.1">
    <property type="nucleotide sequence ID" value="NZ_QVME01000007.1"/>
</dbReference>
<accession>A0A3E3IHX0</accession>
<dbReference type="AlphaFoldDB" id="A0A3E3IHX0"/>
<evidence type="ECO:0008006" key="3">
    <source>
        <dbReference type="Google" id="ProtNLM"/>
    </source>
</evidence>
<protein>
    <recommendedName>
        <fullName evidence="3">Molecular chaperone</fullName>
    </recommendedName>
</protein>
<dbReference type="Proteomes" id="UP000260828">
    <property type="component" value="Unassembled WGS sequence"/>
</dbReference>
<name>A0A3E3IHX0_9FIRM</name>
<dbReference type="SUPFAM" id="SSF53067">
    <property type="entry name" value="Actin-like ATPase domain"/>
    <property type="match status" value="1"/>
</dbReference>
<gene>
    <name evidence="1" type="ORF">DXC40_12590</name>
</gene>
<evidence type="ECO:0000313" key="1">
    <source>
        <dbReference type="EMBL" id="RGE66612.1"/>
    </source>
</evidence>
<reference evidence="1 2" key="1">
    <citation type="submission" date="2018-08" db="EMBL/GenBank/DDBJ databases">
        <title>A genome reference for cultivated species of the human gut microbiota.</title>
        <authorList>
            <person name="Zou Y."/>
            <person name="Xue W."/>
            <person name="Luo G."/>
        </authorList>
    </citation>
    <scope>NUCLEOTIDE SEQUENCE [LARGE SCALE GENOMIC DNA]</scope>
    <source>
        <strain evidence="1 2">TF05-12AC</strain>
    </source>
</reference>